<feature type="region of interest" description="Disordered" evidence="1">
    <location>
        <begin position="23"/>
        <end position="55"/>
    </location>
</feature>
<evidence type="ECO:0000313" key="4">
    <source>
        <dbReference type="EMBL" id="GAA3022795.1"/>
    </source>
</evidence>
<dbReference type="Gene3D" id="1.20.1260.10">
    <property type="match status" value="1"/>
</dbReference>
<keyword evidence="2" id="KW-0732">Signal</keyword>
<reference evidence="5" key="1">
    <citation type="journal article" date="2019" name="Int. J. Syst. Evol. Microbiol.">
        <title>The Global Catalogue of Microorganisms (GCM) 10K type strain sequencing project: providing services to taxonomists for standard genome sequencing and annotation.</title>
        <authorList>
            <consortium name="The Broad Institute Genomics Platform"/>
            <consortium name="The Broad Institute Genome Sequencing Center for Infectious Disease"/>
            <person name="Wu L."/>
            <person name="Ma J."/>
        </authorList>
    </citation>
    <scope>NUCLEOTIDE SEQUENCE [LARGE SCALE GENOMIC DNA]</scope>
    <source>
        <strain evidence="5">JCM 3106</strain>
    </source>
</reference>
<protein>
    <recommendedName>
        <fullName evidence="3">DUF4142 domain-containing protein</fullName>
    </recommendedName>
</protein>
<organism evidence="4 5">
    <name type="scientific">Streptosporangium longisporum</name>
    <dbReference type="NCBI Taxonomy" id="46187"/>
    <lineage>
        <taxon>Bacteria</taxon>
        <taxon>Bacillati</taxon>
        <taxon>Actinomycetota</taxon>
        <taxon>Actinomycetes</taxon>
        <taxon>Streptosporangiales</taxon>
        <taxon>Streptosporangiaceae</taxon>
        <taxon>Streptosporangium</taxon>
    </lineage>
</organism>
<dbReference type="InterPro" id="IPR025419">
    <property type="entry name" value="DUF4142"/>
</dbReference>
<dbReference type="RefSeq" id="WP_344900333.1">
    <property type="nucleotide sequence ID" value="NZ_BAAAWD010000015.1"/>
</dbReference>
<evidence type="ECO:0000313" key="5">
    <source>
        <dbReference type="Proteomes" id="UP001499930"/>
    </source>
</evidence>
<feature type="domain" description="DUF4142" evidence="3">
    <location>
        <begin position="50"/>
        <end position="190"/>
    </location>
</feature>
<dbReference type="EMBL" id="BAAAWD010000015">
    <property type="protein sequence ID" value="GAA3022795.1"/>
    <property type="molecule type" value="Genomic_DNA"/>
</dbReference>
<evidence type="ECO:0000256" key="2">
    <source>
        <dbReference type="SAM" id="SignalP"/>
    </source>
</evidence>
<proteinExistence type="predicted"/>
<dbReference type="PANTHER" id="PTHR38593:SF1">
    <property type="entry name" value="BLR2558 PROTEIN"/>
    <property type="match status" value="1"/>
</dbReference>
<dbReference type="Proteomes" id="UP001499930">
    <property type="component" value="Unassembled WGS sequence"/>
</dbReference>
<dbReference type="InterPro" id="IPR012347">
    <property type="entry name" value="Ferritin-like"/>
</dbReference>
<name>A0ABP6KVV1_9ACTN</name>
<comment type="caution">
    <text evidence="4">The sequence shown here is derived from an EMBL/GenBank/DDBJ whole genome shotgun (WGS) entry which is preliminary data.</text>
</comment>
<dbReference type="PANTHER" id="PTHR38593">
    <property type="entry name" value="BLR2558 PROTEIN"/>
    <property type="match status" value="1"/>
</dbReference>
<keyword evidence="5" id="KW-1185">Reference proteome</keyword>
<feature type="compositionally biased region" description="Low complexity" evidence="1">
    <location>
        <begin position="39"/>
        <end position="48"/>
    </location>
</feature>
<accession>A0ABP6KVV1</accession>
<evidence type="ECO:0000256" key="1">
    <source>
        <dbReference type="SAM" id="MobiDB-lite"/>
    </source>
</evidence>
<gene>
    <name evidence="4" type="ORF">GCM10017559_54940</name>
</gene>
<dbReference type="Pfam" id="PF13628">
    <property type="entry name" value="DUF4142"/>
    <property type="match status" value="1"/>
</dbReference>
<feature type="signal peptide" evidence="2">
    <location>
        <begin position="1"/>
        <end position="23"/>
    </location>
</feature>
<sequence length="204" mass="21327">MLRKLIIMLAAVLAMTGGTTAFAFSPPPPPPPPAPADPSAPAGSPQAANQQDKDFLVKAHQSNLSEIEAGKAARQKTTDQSGRPNAATVLELGEMFIADHTKLDATVRQVAGRLGVKLPDAPAPAQREQLDKVAALNGAEFDRAWITAEIAGHRATLAAVDKEIASGASPEVKQIAVTAKPVVQRHLDMLLQAEETPTPGPSES</sequence>
<evidence type="ECO:0000259" key="3">
    <source>
        <dbReference type="Pfam" id="PF13628"/>
    </source>
</evidence>
<feature type="chain" id="PRO_5046182167" description="DUF4142 domain-containing protein" evidence="2">
    <location>
        <begin position="24"/>
        <end position="204"/>
    </location>
</feature>
<feature type="compositionally biased region" description="Pro residues" evidence="1">
    <location>
        <begin position="25"/>
        <end position="38"/>
    </location>
</feature>